<evidence type="ECO:0000256" key="3">
    <source>
        <dbReference type="ARBA" id="ARBA00022840"/>
    </source>
</evidence>
<keyword evidence="6" id="KW-0614">Plasmid</keyword>
<keyword evidence="2 4" id="KW-0547">Nucleotide-binding</keyword>
<evidence type="ECO:0000256" key="1">
    <source>
        <dbReference type="ARBA" id="ARBA00022598"/>
    </source>
</evidence>
<protein>
    <submittedName>
        <fullName evidence="6">Phosphoribosylglycinamide synthetase-like protein</fullName>
    </submittedName>
</protein>
<dbReference type="EMBL" id="JN119829">
    <property type="protein sequence ID" value="AEP14311.1"/>
    <property type="molecule type" value="Genomic_DNA"/>
</dbReference>
<proteinExistence type="predicted"/>
<evidence type="ECO:0000313" key="6">
    <source>
        <dbReference type="EMBL" id="AEP14311.1"/>
    </source>
</evidence>
<dbReference type="InterPro" id="IPR011761">
    <property type="entry name" value="ATP-grasp"/>
</dbReference>
<dbReference type="SUPFAM" id="SSF56059">
    <property type="entry name" value="Glutathione synthetase ATP-binding domain-like"/>
    <property type="match status" value="1"/>
</dbReference>
<keyword evidence="3 4" id="KW-0067">ATP-binding</keyword>
<accession>G5CJ34</accession>
<dbReference type="InterPro" id="IPR003806">
    <property type="entry name" value="ATP-grasp_PylC-type"/>
</dbReference>
<dbReference type="GO" id="GO:0005524">
    <property type="term" value="F:ATP binding"/>
    <property type="evidence" value="ECO:0007669"/>
    <property type="project" value="UniProtKB-UniRule"/>
</dbReference>
<sequence length="263" mass="29709">MNETTHVLVVGGMKVMRHKLKRLGVRISWLTDMTRVGNANSDLEDRVLAMPLNDLDMVLSTVKALHEIDPFDHLAAFLDRDQMLASYIAADLGIGYHAPAVVEQFNNKLLMRHRLRVHGLDTTRSAPVTSVEDLLRVGHDFGFPLILKPLDDWGSRNVSRISSPENCETASAKLSGTMLAEEFLSGKELSVEMFSENGHHFPICVTEKFNERVHFVEIGHRLPYVKDTEKNLRVCFAGAYRSKTIKWAKPYRSDGEGRKDISH</sequence>
<geneLocation type="plasmid" evidence="6">
    <name>pL15</name>
</geneLocation>
<gene>
    <name evidence="6" type="primary">orfL64</name>
</gene>
<feature type="domain" description="ATP-grasp" evidence="5">
    <location>
        <begin position="112"/>
        <end position="198"/>
    </location>
</feature>
<keyword evidence="1" id="KW-0436">Ligase</keyword>
<dbReference type="AlphaFoldDB" id="G5CJ34"/>
<evidence type="ECO:0000259" key="5">
    <source>
        <dbReference type="PROSITE" id="PS50975"/>
    </source>
</evidence>
<evidence type="ECO:0000256" key="2">
    <source>
        <dbReference type="ARBA" id="ARBA00022741"/>
    </source>
</evidence>
<dbReference type="Pfam" id="PF02655">
    <property type="entry name" value="ATP-grasp_3"/>
    <property type="match status" value="1"/>
</dbReference>
<evidence type="ECO:0000256" key="4">
    <source>
        <dbReference type="PROSITE-ProRule" id="PRU00409"/>
    </source>
</evidence>
<dbReference type="GO" id="GO:0016874">
    <property type="term" value="F:ligase activity"/>
    <property type="evidence" value="ECO:0007669"/>
    <property type="project" value="UniProtKB-KW"/>
</dbReference>
<name>G5CJ34_9FIRM</name>
<reference evidence="6" key="1">
    <citation type="journal article" date="2011" name="Appl. Environ. Microbiol.">
        <title>Two Large, Related, Cryptic Plasmids from Geographically Distinct Isolates of Sulfobacillus thermotolerans.</title>
        <authorList>
            <person name="Deane S.M."/>
            <person name="Rawlings D.E."/>
        </authorList>
    </citation>
    <scope>NUCLEOTIDE SEQUENCE</scope>
    <source>
        <strain evidence="6">L15</strain>
        <plasmid evidence="6">pL15</plasmid>
    </source>
</reference>
<dbReference type="PROSITE" id="PS50975">
    <property type="entry name" value="ATP_GRASP"/>
    <property type="match status" value="1"/>
</dbReference>
<dbReference type="PANTHER" id="PTHR43585:SF2">
    <property type="entry name" value="ATP-GRASP ENZYME FSQD"/>
    <property type="match status" value="1"/>
</dbReference>
<dbReference type="InterPro" id="IPR052032">
    <property type="entry name" value="ATP-dep_AA_Ligase"/>
</dbReference>
<dbReference type="GO" id="GO:0046872">
    <property type="term" value="F:metal ion binding"/>
    <property type="evidence" value="ECO:0007669"/>
    <property type="project" value="InterPro"/>
</dbReference>
<organism evidence="6">
    <name type="scientific">Sulfobacillus thermotolerans</name>
    <dbReference type="NCBI Taxonomy" id="338644"/>
    <lineage>
        <taxon>Bacteria</taxon>
        <taxon>Bacillati</taxon>
        <taxon>Bacillota</taxon>
        <taxon>Clostridia</taxon>
        <taxon>Eubacteriales</taxon>
        <taxon>Clostridiales Family XVII. Incertae Sedis</taxon>
        <taxon>Sulfobacillus</taxon>
    </lineage>
</organism>
<dbReference type="PANTHER" id="PTHR43585">
    <property type="entry name" value="FUMIPYRROLE BIOSYNTHESIS PROTEIN C"/>
    <property type="match status" value="1"/>
</dbReference>
<dbReference type="Gene3D" id="3.30.470.20">
    <property type="entry name" value="ATP-grasp fold, B domain"/>
    <property type="match status" value="1"/>
</dbReference>